<organism evidence="2 3">
    <name type="scientific">Candidatus Scalindua brodae</name>
    <dbReference type="NCBI Taxonomy" id="237368"/>
    <lineage>
        <taxon>Bacteria</taxon>
        <taxon>Pseudomonadati</taxon>
        <taxon>Planctomycetota</taxon>
        <taxon>Candidatus Brocadiia</taxon>
        <taxon>Candidatus Brocadiales</taxon>
        <taxon>Candidatus Scalinduaceae</taxon>
        <taxon>Candidatus Scalindua</taxon>
    </lineage>
</organism>
<dbReference type="eggNOG" id="COG2812">
    <property type="taxonomic scope" value="Bacteria"/>
</dbReference>
<proteinExistence type="predicted"/>
<dbReference type="FunFam" id="3.40.50.300:FF:001255">
    <property type="entry name" value="DNA polymerase III subunit delta"/>
    <property type="match status" value="1"/>
</dbReference>
<dbReference type="SUPFAM" id="SSF52540">
    <property type="entry name" value="P-loop containing nucleoside triphosphate hydrolases"/>
    <property type="match status" value="1"/>
</dbReference>
<dbReference type="Pfam" id="PF13177">
    <property type="entry name" value="DNA_pol3_delta2"/>
    <property type="match status" value="1"/>
</dbReference>
<dbReference type="InterPro" id="IPR027417">
    <property type="entry name" value="P-loop_NTPase"/>
</dbReference>
<comment type="caution">
    <text evidence="2">The sequence shown here is derived from an EMBL/GenBank/DDBJ whole genome shotgun (WGS) entry which is preliminary data.</text>
</comment>
<reference evidence="2 3" key="1">
    <citation type="submission" date="2014-10" db="EMBL/GenBank/DDBJ databases">
        <title>Draft genome of anammox bacterium scalindua brodae, obtained using differential coverage binning of sequence data from two enrichment reactors.</title>
        <authorList>
            <person name="Speth D.R."/>
            <person name="Russ L."/>
            <person name="Kartal B."/>
            <person name="Op den Camp H.J."/>
            <person name="Dutilh B.E."/>
            <person name="Jetten M.S."/>
        </authorList>
    </citation>
    <scope>NUCLEOTIDE SEQUENCE [LARGE SCALE GENOMIC DNA]</scope>
    <source>
        <strain evidence="2">RU1</strain>
    </source>
</reference>
<dbReference type="SMART" id="SM00382">
    <property type="entry name" value="AAA"/>
    <property type="match status" value="1"/>
</dbReference>
<evidence type="ECO:0000313" key="3">
    <source>
        <dbReference type="Proteomes" id="UP000030652"/>
    </source>
</evidence>
<dbReference type="NCBIfam" id="TIGR00678">
    <property type="entry name" value="holB"/>
    <property type="match status" value="1"/>
</dbReference>
<dbReference type="InterPro" id="IPR004622">
    <property type="entry name" value="DNA_pol_HolB"/>
</dbReference>
<dbReference type="PATRIC" id="fig|237368.3.peg.1174"/>
<evidence type="ECO:0000313" key="2">
    <source>
        <dbReference type="EMBL" id="KHE93147.1"/>
    </source>
</evidence>
<dbReference type="EMBL" id="JRYO01000071">
    <property type="protein sequence ID" value="KHE93147.1"/>
    <property type="molecule type" value="Genomic_DNA"/>
</dbReference>
<dbReference type="PANTHER" id="PTHR11669">
    <property type="entry name" value="REPLICATION FACTOR C / DNA POLYMERASE III GAMMA-TAU SUBUNIT"/>
    <property type="match status" value="1"/>
</dbReference>
<dbReference type="GO" id="GO:0006261">
    <property type="term" value="P:DNA-templated DNA replication"/>
    <property type="evidence" value="ECO:0007669"/>
    <property type="project" value="TreeGrafter"/>
</dbReference>
<dbReference type="GO" id="GO:0003887">
    <property type="term" value="F:DNA-directed DNA polymerase activity"/>
    <property type="evidence" value="ECO:0007669"/>
    <property type="project" value="InterPro"/>
</dbReference>
<evidence type="ECO:0000259" key="1">
    <source>
        <dbReference type="SMART" id="SM00382"/>
    </source>
</evidence>
<dbReference type="Gene3D" id="3.40.50.300">
    <property type="entry name" value="P-loop containing nucleotide triphosphate hydrolases"/>
    <property type="match status" value="1"/>
</dbReference>
<dbReference type="PANTHER" id="PTHR11669:SF8">
    <property type="entry name" value="DNA POLYMERASE III SUBUNIT DELTA"/>
    <property type="match status" value="1"/>
</dbReference>
<dbReference type="Proteomes" id="UP000030652">
    <property type="component" value="Unassembled WGS sequence"/>
</dbReference>
<feature type="domain" description="AAA+ ATPase" evidence="1">
    <location>
        <begin position="47"/>
        <end position="191"/>
    </location>
</feature>
<dbReference type="CDD" id="cd00009">
    <property type="entry name" value="AAA"/>
    <property type="match status" value="1"/>
</dbReference>
<dbReference type="InterPro" id="IPR003593">
    <property type="entry name" value="AAA+_ATPase"/>
</dbReference>
<dbReference type="AlphaFoldDB" id="A0A0B0EJB8"/>
<gene>
    <name evidence="2" type="ORF">SCABRO_01066</name>
</gene>
<accession>A0A0B0EJB8</accession>
<dbReference type="GO" id="GO:0008408">
    <property type="term" value="F:3'-5' exonuclease activity"/>
    <property type="evidence" value="ECO:0007669"/>
    <property type="project" value="InterPro"/>
</dbReference>
<protein>
    <submittedName>
        <fullName evidence="2">DNA polymerase III delta' subunit</fullName>
    </submittedName>
</protein>
<name>A0A0B0EJB8_9BACT</name>
<dbReference type="InterPro" id="IPR050238">
    <property type="entry name" value="DNA_Rep/Repair_Clamp_Loader"/>
</dbReference>
<sequence length="368" mass="42721">MTENCIYFTQISVQSGFLVHLIMPFSDILAQDHIIDHFKKAIKADQLSHAYIFTGQEGIGKTLFAKEFAKALNCKSDGNDSCNLCQNCIRIEKHNHPDIFWTEREEKAKFIKIENIRNLQNSVRLSPLESDFKIFIIKEADRMNEEASNCLLKTLEEPSPNTIIILITNSITSIKDTIRSRCQIIRFHPIPIHIIENQLKDKFDADNNKIRWISRFCNGSLGNALHLLSDNHYEINNEIVTRMTEPDMDNLVFAEEVIDSYLSAGDSLEEKRQILKSILHCILQLYRDLLIIKVMNVHDIQQKKLSLFNTDREDILQKHANYLTQEQIMYVIDEILESIQYIDFNLNINLLIENIITRITVLNSKARS</sequence>